<evidence type="ECO:0000313" key="2">
    <source>
        <dbReference type="Proteomes" id="UP001172680"/>
    </source>
</evidence>
<keyword evidence="2" id="KW-1185">Reference proteome</keyword>
<gene>
    <name evidence="1" type="ORF">H2199_002411</name>
</gene>
<reference evidence="1" key="1">
    <citation type="submission" date="2022-10" db="EMBL/GenBank/DDBJ databases">
        <title>Culturing micro-colonial fungi from biological soil crusts in the Mojave desert and describing Neophaeococcomyces mojavensis, and introducing the new genera and species Taxawa tesnikishii.</title>
        <authorList>
            <person name="Kurbessoian T."/>
            <person name="Stajich J.E."/>
        </authorList>
    </citation>
    <scope>NUCLEOTIDE SEQUENCE</scope>
    <source>
        <strain evidence="1">JES_115</strain>
    </source>
</reference>
<organism evidence="1 2">
    <name type="scientific">Coniosporium tulheliwenetii</name>
    <dbReference type="NCBI Taxonomy" id="3383036"/>
    <lineage>
        <taxon>Eukaryota</taxon>
        <taxon>Fungi</taxon>
        <taxon>Dikarya</taxon>
        <taxon>Ascomycota</taxon>
        <taxon>Pezizomycotina</taxon>
        <taxon>Dothideomycetes</taxon>
        <taxon>Dothideomycetes incertae sedis</taxon>
        <taxon>Coniosporium</taxon>
    </lineage>
</organism>
<proteinExistence type="predicted"/>
<comment type="caution">
    <text evidence="1">The sequence shown here is derived from an EMBL/GenBank/DDBJ whole genome shotgun (WGS) entry which is preliminary data.</text>
</comment>
<dbReference type="Proteomes" id="UP001172680">
    <property type="component" value="Unassembled WGS sequence"/>
</dbReference>
<evidence type="ECO:0000313" key="1">
    <source>
        <dbReference type="EMBL" id="KAJ9646362.1"/>
    </source>
</evidence>
<sequence>MADPVSIVASAAGIAAAGVQLSLSLYQITETVIHAPKEIGEIATEISLLATILERLGTVLEEGEDVYKPRLVSDTKSILSKFDSVQKEVQKLVSKSRKLKRLWWMFQSGKVKGLMSKIEALKSAMNLVLWTLQMATEQKKLDALPLEKDKPKRLRKVVESLLRANRQTVVKLQEEARGVRVSDMQYGYAAPGTAGPVQLIGGKPLDDTATWLYRLVFAPETLSKAPQWTARSISNVVTRKAVEGDANRNEAEEPLGVPPTFAPTSGQPLGT</sequence>
<name>A0ACC2ZFA1_9PEZI</name>
<protein>
    <submittedName>
        <fullName evidence="1">Uncharacterized protein</fullName>
    </submittedName>
</protein>
<accession>A0ACC2ZFA1</accession>
<dbReference type="EMBL" id="JAPDRP010000006">
    <property type="protein sequence ID" value="KAJ9646362.1"/>
    <property type="molecule type" value="Genomic_DNA"/>
</dbReference>